<reference evidence="5" key="1">
    <citation type="submission" date="2020-05" db="EMBL/GenBank/DDBJ databases">
        <title>Phylogenomic resolution of chytrid fungi.</title>
        <authorList>
            <person name="Stajich J.E."/>
            <person name="Amses K."/>
            <person name="Simmons R."/>
            <person name="Seto K."/>
            <person name="Myers J."/>
            <person name="Bonds A."/>
            <person name="Quandt C.A."/>
            <person name="Barry K."/>
            <person name="Liu P."/>
            <person name="Grigoriev I."/>
            <person name="Longcore J.E."/>
            <person name="James T.Y."/>
        </authorList>
    </citation>
    <scope>NUCLEOTIDE SEQUENCE</scope>
    <source>
        <strain evidence="5">JEL0318</strain>
    </source>
</reference>
<dbReference type="AlphaFoldDB" id="A0AAD5S7H6"/>
<feature type="repeat" description="ANK" evidence="3">
    <location>
        <begin position="221"/>
        <end position="253"/>
    </location>
</feature>
<dbReference type="Proteomes" id="UP001212841">
    <property type="component" value="Unassembled WGS sequence"/>
</dbReference>
<dbReference type="Pfam" id="PF12796">
    <property type="entry name" value="Ank_2"/>
    <property type="match status" value="1"/>
</dbReference>
<proteinExistence type="predicted"/>
<organism evidence="5 6">
    <name type="scientific">Rhizophlyctis rosea</name>
    <dbReference type="NCBI Taxonomy" id="64517"/>
    <lineage>
        <taxon>Eukaryota</taxon>
        <taxon>Fungi</taxon>
        <taxon>Fungi incertae sedis</taxon>
        <taxon>Chytridiomycota</taxon>
        <taxon>Chytridiomycota incertae sedis</taxon>
        <taxon>Chytridiomycetes</taxon>
        <taxon>Rhizophlyctidales</taxon>
        <taxon>Rhizophlyctidaceae</taxon>
        <taxon>Rhizophlyctis</taxon>
    </lineage>
</organism>
<gene>
    <name evidence="5" type="primary">ZDHHC13</name>
    <name evidence="5" type="ORF">HK097_000772</name>
</gene>
<evidence type="ECO:0000313" key="6">
    <source>
        <dbReference type="Proteomes" id="UP001212841"/>
    </source>
</evidence>
<dbReference type="InterPro" id="IPR036770">
    <property type="entry name" value="Ankyrin_rpt-contain_sf"/>
</dbReference>
<dbReference type="PANTHER" id="PTHR24171">
    <property type="entry name" value="ANKYRIN REPEAT DOMAIN-CONTAINING PROTEIN 39-RELATED"/>
    <property type="match status" value="1"/>
</dbReference>
<dbReference type="EMBL" id="JADGJD010001146">
    <property type="protein sequence ID" value="KAJ3046537.1"/>
    <property type="molecule type" value="Genomic_DNA"/>
</dbReference>
<feature type="compositionally biased region" description="Basic residues" evidence="4">
    <location>
        <begin position="274"/>
        <end position="289"/>
    </location>
</feature>
<feature type="compositionally biased region" description="Pro residues" evidence="4">
    <location>
        <begin position="174"/>
        <end position="187"/>
    </location>
</feature>
<keyword evidence="6" id="KW-1185">Reference proteome</keyword>
<feature type="compositionally biased region" description="Basic and acidic residues" evidence="4">
    <location>
        <begin position="192"/>
        <end position="202"/>
    </location>
</feature>
<feature type="region of interest" description="Disordered" evidence="4">
    <location>
        <begin position="174"/>
        <end position="202"/>
    </location>
</feature>
<evidence type="ECO:0000256" key="3">
    <source>
        <dbReference type="PROSITE-ProRule" id="PRU00023"/>
    </source>
</evidence>
<name>A0AAD5S7H6_9FUNG</name>
<evidence type="ECO:0000256" key="1">
    <source>
        <dbReference type="ARBA" id="ARBA00022737"/>
    </source>
</evidence>
<protein>
    <submittedName>
        <fullName evidence="5">Palmitoyltransferase zdhhc13</fullName>
    </submittedName>
</protein>
<feature type="compositionally biased region" description="Basic and acidic residues" evidence="4">
    <location>
        <begin position="254"/>
        <end position="263"/>
    </location>
</feature>
<feature type="compositionally biased region" description="Gly residues" evidence="4">
    <location>
        <begin position="383"/>
        <end position="394"/>
    </location>
</feature>
<dbReference type="Pfam" id="PF00023">
    <property type="entry name" value="Ank"/>
    <property type="match status" value="1"/>
</dbReference>
<feature type="compositionally biased region" description="Low complexity" evidence="4">
    <location>
        <begin position="368"/>
        <end position="379"/>
    </location>
</feature>
<dbReference type="PROSITE" id="PS50297">
    <property type="entry name" value="ANK_REP_REGION"/>
    <property type="match status" value="2"/>
</dbReference>
<keyword evidence="1" id="KW-0677">Repeat</keyword>
<dbReference type="Gene3D" id="1.25.40.20">
    <property type="entry name" value="Ankyrin repeat-containing domain"/>
    <property type="match status" value="2"/>
</dbReference>
<dbReference type="SUPFAM" id="SSF48403">
    <property type="entry name" value="Ankyrin repeat"/>
    <property type="match status" value="1"/>
</dbReference>
<accession>A0AAD5S7H6</accession>
<feature type="compositionally biased region" description="Low complexity" evidence="4">
    <location>
        <begin position="290"/>
        <end position="314"/>
    </location>
</feature>
<evidence type="ECO:0000313" key="5">
    <source>
        <dbReference type="EMBL" id="KAJ3046537.1"/>
    </source>
</evidence>
<dbReference type="SMART" id="SM00248">
    <property type="entry name" value="ANK"/>
    <property type="match status" value="3"/>
</dbReference>
<feature type="region of interest" description="Disordered" evidence="4">
    <location>
        <begin position="248"/>
        <end position="441"/>
    </location>
</feature>
<dbReference type="InterPro" id="IPR002110">
    <property type="entry name" value="Ankyrin_rpt"/>
</dbReference>
<evidence type="ECO:0000256" key="4">
    <source>
        <dbReference type="SAM" id="MobiDB-lite"/>
    </source>
</evidence>
<sequence length="462" mass="48661">MSSNQNLNDRTSGLRSRVGSIQTLSNSFSRGRPVTAGSVMDLSGRLKRGRSQSTLRDLGGGKKKELGKVGGKVIKTVGMREVGLFKACHKGDLDEVYRFLWQNANINCKKPVYGSSPLSIACRQGHIRVASTLIESGANPVETDGYGVTPLHWATLSQRPDLVSYLLSKIVTLQPPPIPRPKPPPTAPAADDPLRERERELPRSPYLDLVDKTWIDKRDMFGSTPLHFASVVGDERVVQVLVQAGCDPTIVNNDGRKPKEEQKTIQTRLLSQRALRKRPTSSGKKRKTKSASATSSLTKSRTKSAKSSTTGLSRTRSKSKSKGSVSGLAATAKSRPARTTANAGKDSAKLEEASGASAIGKGGAPRESVGSTGSGSAVAKLTGVGGSKSAGGESGSMTRLGSARPSTARRSDEKLAQGSMESLKKSGSGEARGLVDQEVGKRMTAGPRGFVSAVGGTKGVGV</sequence>
<comment type="caution">
    <text evidence="5">The sequence shown here is derived from an EMBL/GenBank/DDBJ whole genome shotgun (WGS) entry which is preliminary data.</text>
</comment>
<dbReference type="PANTHER" id="PTHR24171:SF9">
    <property type="entry name" value="ANKYRIN REPEAT DOMAIN-CONTAINING PROTEIN 39"/>
    <property type="match status" value="1"/>
</dbReference>
<keyword evidence="2 3" id="KW-0040">ANK repeat</keyword>
<evidence type="ECO:0000256" key="2">
    <source>
        <dbReference type="ARBA" id="ARBA00023043"/>
    </source>
</evidence>
<feature type="repeat" description="ANK" evidence="3">
    <location>
        <begin position="113"/>
        <end position="145"/>
    </location>
</feature>
<dbReference type="PROSITE" id="PS50088">
    <property type="entry name" value="ANK_REPEAT"/>
    <property type="match status" value="2"/>
</dbReference>